<dbReference type="GO" id="GO:0034454">
    <property type="term" value="P:microtubule anchoring at centrosome"/>
    <property type="evidence" value="ECO:0007669"/>
    <property type="project" value="TreeGrafter"/>
</dbReference>
<evidence type="ECO:0000256" key="5">
    <source>
        <dbReference type="SAM" id="Coils"/>
    </source>
</evidence>
<evidence type="ECO:0000313" key="7">
    <source>
        <dbReference type="Proteomes" id="UP000694426"/>
    </source>
</evidence>
<dbReference type="PANTHER" id="PTHR18905">
    <property type="entry name" value="NINEIN"/>
    <property type="match status" value="1"/>
</dbReference>
<protein>
    <recommendedName>
        <fullName evidence="8">Ninein like</fullName>
    </recommendedName>
</protein>
<dbReference type="Proteomes" id="UP000694426">
    <property type="component" value="Unplaced"/>
</dbReference>
<evidence type="ECO:0000256" key="4">
    <source>
        <dbReference type="ARBA" id="ARBA00023212"/>
    </source>
</evidence>
<comment type="subcellular location">
    <subcellularLocation>
        <location evidence="1">Cytoplasm</location>
        <location evidence="1">Cytoskeleton</location>
        <location evidence="1">Microtubule organizing center</location>
        <location evidence="1">Centrosome</location>
    </subcellularLocation>
</comment>
<proteinExistence type="predicted"/>
<keyword evidence="3" id="KW-0597">Phosphoprotein</keyword>
<keyword evidence="2" id="KW-0963">Cytoplasm</keyword>
<dbReference type="GO" id="GO:0005813">
    <property type="term" value="C:centrosome"/>
    <property type="evidence" value="ECO:0007669"/>
    <property type="project" value="UniProtKB-SubCell"/>
</dbReference>
<feature type="coiled-coil region" evidence="5">
    <location>
        <begin position="419"/>
        <end position="446"/>
    </location>
</feature>
<name>A0A8B9CGJ4_9AVES</name>
<sequence>MASEVSNKAFQQAAIWGGRSACRQRPSSSPEEQGSLAEVPAALGSALMVPRSGLQHAAVTSYAYKLQCLRIQVKQICRERDKARLDLEKAERRCLQLGRELNEQYVALEHSQSKLKDVQTEMEAKELLLQQAVNRQAKLEADAQFLQGKETSLHGRLNLMMKENAQLQNKVTEMAEKLVASEKLVLELQKELNLVVKDKLEQVEPHSPELLTQSERFAEIVLEYERQCQVLWDQNGVLRRELEALRLQLRQESRAKRGLPAAVCLSPGPLVPNSACTETSLTVEQLREQLQDLKVQLETKVSYYEKEIELMRKNFEREKKDSKKSFKAEMSKVEGQKRDLEETVAKYEAVIDGLKAQKCVRSLELEEELEMEQAGGGTQLPEDVCCPRQQLQREGEELRTQCRDREGLRGDLCWLLEENSLLKSQLGSLQQELREAKEKGSRLDERHVSELGREEVQELAEIPQLMESSEKNKSEVSQLNTKLCQLSRELPEHEASHSAGPATTQLQSQRLVEAEQLQGAEMAARPEHHRQHATCWTEMELLWQQLKASQEKLLEAKASLSLAQTRHALQLQQAKAQMNNMVPKKQFEQLQTSLREEQCRAQRLQENLRWQAEQAHRQLVRTQEEHERLLQAAMEQAEGLERELRSAEAVLADRAAHLKDAQAQLSRNKLLIEDLRKENRGFAMALQAAELKQKSTEEKNQVLEEQASALKQLIGKITPASLSV</sequence>
<dbReference type="GeneTree" id="ENSGT00660000095541"/>
<accession>A0A8B9CGJ4</accession>
<keyword evidence="5" id="KW-0175">Coiled coil</keyword>
<evidence type="ECO:0000256" key="3">
    <source>
        <dbReference type="ARBA" id="ARBA00022553"/>
    </source>
</evidence>
<feature type="coiled-coil region" evidence="5">
    <location>
        <begin position="235"/>
        <end position="357"/>
    </location>
</feature>
<feature type="coiled-coil region" evidence="5">
    <location>
        <begin position="73"/>
        <end position="184"/>
    </location>
</feature>
<dbReference type="PANTHER" id="PTHR18905:SF12">
    <property type="entry name" value="NINEIN-LIKE PROTEIN"/>
    <property type="match status" value="1"/>
</dbReference>
<evidence type="ECO:0000256" key="1">
    <source>
        <dbReference type="ARBA" id="ARBA00004300"/>
    </source>
</evidence>
<evidence type="ECO:0000256" key="2">
    <source>
        <dbReference type="ARBA" id="ARBA00022490"/>
    </source>
</evidence>
<keyword evidence="7" id="KW-1185">Reference proteome</keyword>
<evidence type="ECO:0008006" key="8">
    <source>
        <dbReference type="Google" id="ProtNLM"/>
    </source>
</evidence>
<keyword evidence="4" id="KW-0206">Cytoskeleton</keyword>
<reference evidence="6" key="1">
    <citation type="submission" date="2025-08" db="UniProtKB">
        <authorList>
            <consortium name="Ensembl"/>
        </authorList>
    </citation>
    <scope>IDENTIFICATION</scope>
</reference>
<reference evidence="6" key="2">
    <citation type="submission" date="2025-09" db="UniProtKB">
        <authorList>
            <consortium name="Ensembl"/>
        </authorList>
    </citation>
    <scope>IDENTIFICATION</scope>
</reference>
<evidence type="ECO:0000313" key="6">
    <source>
        <dbReference type="Ensembl" id="ENSABRP00000018714.1"/>
    </source>
</evidence>
<organism evidence="6 7">
    <name type="scientific">Anser brachyrhynchus</name>
    <name type="common">Pink-footed goose</name>
    <dbReference type="NCBI Taxonomy" id="132585"/>
    <lineage>
        <taxon>Eukaryota</taxon>
        <taxon>Metazoa</taxon>
        <taxon>Chordata</taxon>
        <taxon>Craniata</taxon>
        <taxon>Vertebrata</taxon>
        <taxon>Euteleostomi</taxon>
        <taxon>Archelosauria</taxon>
        <taxon>Archosauria</taxon>
        <taxon>Dinosauria</taxon>
        <taxon>Saurischia</taxon>
        <taxon>Theropoda</taxon>
        <taxon>Coelurosauria</taxon>
        <taxon>Aves</taxon>
        <taxon>Neognathae</taxon>
        <taxon>Galloanserae</taxon>
        <taxon>Anseriformes</taxon>
        <taxon>Anatidae</taxon>
        <taxon>Anserinae</taxon>
        <taxon>Anser</taxon>
    </lineage>
</organism>
<feature type="coiled-coil region" evidence="5">
    <location>
        <begin position="587"/>
        <end position="713"/>
    </location>
</feature>
<dbReference type="Ensembl" id="ENSABRT00000026416.1">
    <property type="protein sequence ID" value="ENSABRP00000018714.1"/>
    <property type="gene ID" value="ENSABRG00000016109.1"/>
</dbReference>
<dbReference type="AlphaFoldDB" id="A0A8B9CGJ4"/>